<name>A0A1T4YMB6_9ACTN</name>
<protein>
    <recommendedName>
        <fullName evidence="2">DUF3071 domain-containing protein</fullName>
    </recommendedName>
</protein>
<dbReference type="InterPro" id="IPR021421">
    <property type="entry name" value="DUF3071"/>
</dbReference>
<dbReference type="OrthoDB" id="5180791at2"/>
<dbReference type="STRING" id="1736691.SAMN06295964_0098"/>
<evidence type="ECO:0000313" key="3">
    <source>
        <dbReference type="EMBL" id="SKB02939.1"/>
    </source>
</evidence>
<sequence length="292" mass="32115">MRELATVGLSDDGRFLVARDATTGERFRLSIDRRLTSLVDRTPVGSSRSGQMEIPMESSLTPRDIQTRIRRGESVEEVAEAAGITVERVHGFAVPVIAEREWMAQSARATSVRRKHVGGAAVALAELADAALAERGIAPEKAEWDAFRREDGRWTVRVDLEEGSASFLYDPKSRYVIADDDAARGLVGDLATQDQHDMALADLVTDAPEGYGGAIAEPTDHAPLVRSIKEARDRRALEQAVFEEPAEEVVEDVEDQALEERIAVPDTPKPRKKHSRRSVPSWDEIMFGGSSD</sequence>
<accession>A0A1T4YMB6</accession>
<gene>
    <name evidence="3" type="ORF">SAMN06295964_0098</name>
</gene>
<keyword evidence="4" id="KW-1185">Reference proteome</keyword>
<dbReference type="AlphaFoldDB" id="A0A1T4YMB6"/>
<dbReference type="InterPro" id="IPR047682">
    <property type="entry name" value="SepH-like"/>
</dbReference>
<evidence type="ECO:0000256" key="1">
    <source>
        <dbReference type="SAM" id="MobiDB-lite"/>
    </source>
</evidence>
<dbReference type="Pfam" id="PF11268">
    <property type="entry name" value="DUF3071"/>
    <property type="match status" value="1"/>
</dbReference>
<proteinExistence type="predicted"/>
<organism evidence="3 4">
    <name type="scientific">Aeromicrobium choanae</name>
    <dbReference type="NCBI Taxonomy" id="1736691"/>
    <lineage>
        <taxon>Bacteria</taxon>
        <taxon>Bacillati</taxon>
        <taxon>Actinomycetota</taxon>
        <taxon>Actinomycetes</taxon>
        <taxon>Propionibacteriales</taxon>
        <taxon>Nocardioidaceae</taxon>
        <taxon>Aeromicrobium</taxon>
    </lineage>
</organism>
<feature type="domain" description="DUF3071" evidence="2">
    <location>
        <begin position="1"/>
        <end position="163"/>
    </location>
</feature>
<reference evidence="4" key="1">
    <citation type="submission" date="2017-02" db="EMBL/GenBank/DDBJ databases">
        <authorList>
            <person name="Varghese N."/>
            <person name="Submissions S."/>
        </authorList>
    </citation>
    <scope>NUCLEOTIDE SEQUENCE [LARGE SCALE GENOMIC DNA]</scope>
    <source>
        <strain evidence="4">9H-4</strain>
    </source>
</reference>
<dbReference type="Proteomes" id="UP000191040">
    <property type="component" value="Chromosome I"/>
</dbReference>
<evidence type="ECO:0000313" key="4">
    <source>
        <dbReference type="Proteomes" id="UP000191040"/>
    </source>
</evidence>
<dbReference type="RefSeq" id="WP_078698327.1">
    <property type="nucleotide sequence ID" value="NZ_LT796768.1"/>
</dbReference>
<feature type="region of interest" description="Disordered" evidence="1">
    <location>
        <begin position="260"/>
        <end position="292"/>
    </location>
</feature>
<dbReference type="EMBL" id="LT796768">
    <property type="protein sequence ID" value="SKB02939.1"/>
    <property type="molecule type" value="Genomic_DNA"/>
</dbReference>
<evidence type="ECO:0000259" key="2">
    <source>
        <dbReference type="Pfam" id="PF11268"/>
    </source>
</evidence>
<dbReference type="NCBIfam" id="NF040712">
    <property type="entry name" value="SepH"/>
    <property type="match status" value="1"/>
</dbReference>